<dbReference type="GO" id="GO:0003700">
    <property type="term" value="F:DNA-binding transcription factor activity"/>
    <property type="evidence" value="ECO:0007669"/>
    <property type="project" value="InterPro"/>
</dbReference>
<reference evidence="2 3" key="1">
    <citation type="journal article" date="2005" name="Nature">
        <title>The map-based sequence of the rice genome.</title>
        <authorList>
            <consortium name="International rice genome sequencing project (IRGSP)"/>
            <person name="Matsumoto T."/>
            <person name="Wu J."/>
            <person name="Kanamori H."/>
            <person name="Katayose Y."/>
            <person name="Fujisawa M."/>
            <person name="Namiki N."/>
            <person name="Mizuno H."/>
            <person name="Yamamoto K."/>
            <person name="Antonio B.A."/>
            <person name="Baba T."/>
            <person name="Sakata K."/>
            <person name="Nagamura Y."/>
            <person name="Aoki H."/>
            <person name="Arikawa K."/>
            <person name="Arita K."/>
            <person name="Bito T."/>
            <person name="Chiden Y."/>
            <person name="Fujitsuka N."/>
            <person name="Fukunaka R."/>
            <person name="Hamada M."/>
            <person name="Harada C."/>
            <person name="Hayashi A."/>
            <person name="Hijishita S."/>
            <person name="Honda M."/>
            <person name="Hosokawa S."/>
            <person name="Ichikawa Y."/>
            <person name="Idonuma A."/>
            <person name="Iijima M."/>
            <person name="Ikeda M."/>
            <person name="Ikeno M."/>
            <person name="Ito K."/>
            <person name="Ito S."/>
            <person name="Ito T."/>
            <person name="Ito Y."/>
            <person name="Ito Y."/>
            <person name="Iwabuchi A."/>
            <person name="Kamiya K."/>
            <person name="Karasawa W."/>
            <person name="Kurita K."/>
            <person name="Katagiri S."/>
            <person name="Kikuta A."/>
            <person name="Kobayashi H."/>
            <person name="Kobayashi N."/>
            <person name="Machita K."/>
            <person name="Maehara T."/>
            <person name="Masukawa M."/>
            <person name="Mizubayashi T."/>
            <person name="Mukai Y."/>
            <person name="Nagasaki H."/>
            <person name="Nagata Y."/>
            <person name="Naito S."/>
            <person name="Nakashima M."/>
            <person name="Nakama Y."/>
            <person name="Nakamichi Y."/>
            <person name="Nakamura M."/>
            <person name="Meguro A."/>
            <person name="Negishi M."/>
            <person name="Ohta I."/>
            <person name="Ohta T."/>
            <person name="Okamoto M."/>
            <person name="Ono N."/>
            <person name="Saji S."/>
            <person name="Sakaguchi M."/>
            <person name="Sakai K."/>
            <person name="Shibata M."/>
            <person name="Shimokawa T."/>
            <person name="Song J."/>
            <person name="Takazaki Y."/>
            <person name="Terasawa K."/>
            <person name="Tsugane M."/>
            <person name="Tsuji K."/>
            <person name="Ueda S."/>
            <person name="Waki K."/>
            <person name="Yamagata H."/>
            <person name="Yamamoto M."/>
            <person name="Yamamoto S."/>
            <person name="Yamane H."/>
            <person name="Yoshiki S."/>
            <person name="Yoshihara R."/>
            <person name="Yukawa K."/>
            <person name="Zhong H."/>
            <person name="Yano M."/>
            <person name="Yuan Q."/>
            <person name="Ouyang S."/>
            <person name="Liu J."/>
            <person name="Jones K.M."/>
            <person name="Gansberger K."/>
            <person name="Moffat K."/>
            <person name="Hill J."/>
            <person name="Bera J."/>
            <person name="Fadrosh D."/>
            <person name="Jin S."/>
            <person name="Johri S."/>
            <person name="Kim M."/>
            <person name="Overton L."/>
            <person name="Reardon M."/>
            <person name="Tsitrin T."/>
            <person name="Vuong H."/>
            <person name="Weaver B."/>
            <person name="Ciecko A."/>
            <person name="Tallon L."/>
            <person name="Jackson J."/>
            <person name="Pai G."/>
            <person name="Aken S.V."/>
            <person name="Utterback T."/>
            <person name="Reidmuller S."/>
            <person name="Feldblyum T."/>
            <person name="Hsiao J."/>
            <person name="Zismann V."/>
            <person name="Iobst S."/>
            <person name="de Vazeille A.R."/>
            <person name="Buell C.R."/>
            <person name="Ying K."/>
            <person name="Li Y."/>
            <person name="Lu T."/>
            <person name="Huang Y."/>
            <person name="Zhao Q."/>
            <person name="Feng Q."/>
            <person name="Zhang L."/>
            <person name="Zhu J."/>
            <person name="Weng Q."/>
            <person name="Mu J."/>
            <person name="Lu Y."/>
            <person name="Fan D."/>
            <person name="Liu Y."/>
            <person name="Guan J."/>
            <person name="Zhang Y."/>
            <person name="Yu S."/>
            <person name="Liu X."/>
            <person name="Zhang Y."/>
            <person name="Hong G."/>
            <person name="Han B."/>
            <person name="Choisne N."/>
            <person name="Demange N."/>
            <person name="Orjeda G."/>
            <person name="Samain S."/>
            <person name="Cattolico L."/>
            <person name="Pelletier E."/>
            <person name="Couloux A."/>
            <person name="Segurens B."/>
            <person name="Wincker P."/>
            <person name="D'Hont A."/>
            <person name="Scarpelli C."/>
            <person name="Weissenbach J."/>
            <person name="Salanoubat M."/>
            <person name="Quetier F."/>
            <person name="Yu Y."/>
            <person name="Kim H.R."/>
            <person name="Rambo T."/>
            <person name="Currie J."/>
            <person name="Collura K."/>
            <person name="Luo M."/>
            <person name="Yang T."/>
            <person name="Ammiraju J.S.S."/>
            <person name="Engler F."/>
            <person name="Soderlund C."/>
            <person name="Wing R.A."/>
            <person name="Palmer L.E."/>
            <person name="de la Bastide M."/>
            <person name="Spiegel L."/>
            <person name="Nascimento L."/>
            <person name="Zutavern T."/>
            <person name="O'Shaughnessy A."/>
            <person name="Dike S."/>
            <person name="Dedhia N."/>
            <person name="Preston R."/>
            <person name="Balija V."/>
            <person name="McCombie W.R."/>
            <person name="Chow T."/>
            <person name="Chen H."/>
            <person name="Chung M."/>
            <person name="Chen C."/>
            <person name="Shaw J."/>
            <person name="Wu H."/>
            <person name="Hsiao K."/>
            <person name="Chao Y."/>
            <person name="Chu M."/>
            <person name="Cheng C."/>
            <person name="Hour A."/>
            <person name="Lee P."/>
            <person name="Lin S."/>
            <person name="Lin Y."/>
            <person name="Liou J."/>
            <person name="Liu S."/>
            <person name="Hsing Y."/>
            <person name="Raghuvanshi S."/>
            <person name="Mohanty A."/>
            <person name="Bharti A.K."/>
            <person name="Gaur A."/>
            <person name="Gupta V."/>
            <person name="Kumar D."/>
            <person name="Ravi V."/>
            <person name="Vij S."/>
            <person name="Kapur A."/>
            <person name="Khurana P."/>
            <person name="Khurana P."/>
            <person name="Khurana J.P."/>
            <person name="Tyagi A.K."/>
            <person name="Gaikwad K."/>
            <person name="Singh A."/>
            <person name="Dalal V."/>
            <person name="Srivastava S."/>
            <person name="Dixit A."/>
            <person name="Pal A.K."/>
            <person name="Ghazi I.A."/>
            <person name="Yadav M."/>
            <person name="Pandit A."/>
            <person name="Bhargava A."/>
            <person name="Sureshbabu K."/>
            <person name="Batra K."/>
            <person name="Sharma T.R."/>
            <person name="Mohapatra T."/>
            <person name="Singh N.K."/>
            <person name="Messing J."/>
            <person name="Nelson A.B."/>
            <person name="Fuks G."/>
            <person name="Kavchok S."/>
            <person name="Keizer G."/>
            <person name="Linton E."/>
            <person name="Llaca V."/>
            <person name="Song R."/>
            <person name="Tanyolac B."/>
            <person name="Young S."/>
            <person name="Ho-Il K."/>
            <person name="Hahn J.H."/>
            <person name="Sangsakoo G."/>
            <person name="Vanavichit A."/>
            <person name="de Mattos Luiz.A.T."/>
            <person name="Zimmer P.D."/>
            <person name="Malone G."/>
            <person name="Dellagostin O."/>
            <person name="de Oliveira A.C."/>
            <person name="Bevan M."/>
            <person name="Bancroft I."/>
            <person name="Minx P."/>
            <person name="Cordum H."/>
            <person name="Wilson R."/>
            <person name="Cheng Z."/>
            <person name="Jin W."/>
            <person name="Jiang J."/>
            <person name="Leong S.A."/>
            <person name="Iwama H."/>
            <person name="Gojobori T."/>
            <person name="Itoh T."/>
            <person name="Niimura Y."/>
            <person name="Fujii Y."/>
            <person name="Habara T."/>
            <person name="Sakai H."/>
            <person name="Sato Y."/>
            <person name="Wilson G."/>
            <person name="Kumar K."/>
            <person name="McCouch S."/>
            <person name="Juretic N."/>
            <person name="Hoen D."/>
            <person name="Wright S."/>
            <person name="Bruskiewich R."/>
            <person name="Bureau T."/>
            <person name="Miyao A."/>
            <person name="Hirochika H."/>
            <person name="Nishikawa T."/>
            <person name="Kadowaki K."/>
            <person name="Sugiura M."/>
            <person name="Burr B."/>
            <person name="Sasaki T."/>
        </authorList>
    </citation>
    <scope>NUCLEOTIDE SEQUENCE [LARGE SCALE GENOMIC DNA]</scope>
    <source>
        <strain evidence="3">cv. Nipponbare</strain>
    </source>
</reference>
<organism evidence="2 3">
    <name type="scientific">Oryza sativa subsp. japonica</name>
    <name type="common">Rice</name>
    <dbReference type="NCBI Taxonomy" id="39947"/>
    <lineage>
        <taxon>Eukaryota</taxon>
        <taxon>Viridiplantae</taxon>
        <taxon>Streptophyta</taxon>
        <taxon>Embryophyta</taxon>
        <taxon>Tracheophyta</taxon>
        <taxon>Spermatophyta</taxon>
        <taxon>Magnoliopsida</taxon>
        <taxon>Liliopsida</taxon>
        <taxon>Poales</taxon>
        <taxon>Poaceae</taxon>
        <taxon>BOP clade</taxon>
        <taxon>Oryzoideae</taxon>
        <taxon>Oryzeae</taxon>
        <taxon>Oryzinae</taxon>
        <taxon>Oryza</taxon>
        <taxon>Oryza sativa</taxon>
    </lineage>
</organism>
<dbReference type="Pfam" id="PF14379">
    <property type="entry name" value="Myb_CC_LHEQLE"/>
    <property type="match status" value="1"/>
</dbReference>
<dbReference type="InterPro" id="IPR046955">
    <property type="entry name" value="PHR1-like"/>
</dbReference>
<dbReference type="KEGG" id="dosa:Os08g0346500"/>
<dbReference type="AlphaFoldDB" id="C7J5E7"/>
<proteinExistence type="predicted"/>
<dbReference type="InterPro" id="IPR025756">
    <property type="entry name" value="Myb_CC_LHEQLE"/>
</dbReference>
<reference evidence="3" key="2">
    <citation type="journal article" date="2008" name="Nucleic Acids Res.">
        <title>The rice annotation project database (RAP-DB): 2008 update.</title>
        <authorList>
            <consortium name="The rice annotation project (RAP)"/>
        </authorList>
    </citation>
    <scope>GENOME REANNOTATION</scope>
    <source>
        <strain evidence="3">cv. Nipponbare</strain>
    </source>
</reference>
<dbReference type="PANTHER" id="PTHR31499:SF79">
    <property type="entry name" value="HTH MYB-TYPE DOMAIN-CONTAINING PROTEIN"/>
    <property type="match status" value="1"/>
</dbReference>
<dbReference type="Proteomes" id="UP000000763">
    <property type="component" value="Chromosome 8"/>
</dbReference>
<dbReference type="PANTHER" id="PTHR31499">
    <property type="entry name" value="MYB FAMILY TRANSCRIPTION FACTOR PHL11"/>
    <property type="match status" value="1"/>
</dbReference>
<feature type="domain" description="MYB-CC type transcription factor LHEQLE-containing" evidence="1">
    <location>
        <begin position="85"/>
        <end position="131"/>
    </location>
</feature>
<dbReference type="EMBL" id="AP008214">
    <property type="protein sequence ID" value="BAH94258.1"/>
    <property type="molecule type" value="Genomic_DNA"/>
</dbReference>
<accession>C7J5E7</accession>
<sequence length="175" mass="19853">MAFLPNFLPVCFYLSRNTGLQSTFQTLQLMVGGICILLILLDMSKEEHIYIIISLYLIYIPCVDNKDEDKDPGNLLSALEGSSGMQISEALKLQMEVQKRLHEQLEVQRQLQLRIEAQGKYLQKIIEEQQRVIGAGASRATQAQDPSSKNVRCLIQAISLWCSDHQSITLTKLTW</sequence>
<evidence type="ECO:0000259" key="1">
    <source>
        <dbReference type="Pfam" id="PF14379"/>
    </source>
</evidence>
<name>C7J5E7_ORYSJ</name>
<evidence type="ECO:0000313" key="3">
    <source>
        <dbReference type="Proteomes" id="UP000000763"/>
    </source>
</evidence>
<gene>
    <name evidence="2" type="ordered locus">Os08g0346500</name>
</gene>
<evidence type="ECO:0000313" key="2">
    <source>
        <dbReference type="EMBL" id="BAH94258.1"/>
    </source>
</evidence>
<protein>
    <submittedName>
        <fullName evidence="2">Os08g0346500 protein</fullName>
    </submittedName>
</protein>